<accession>A0A2G9XBJ6</accession>
<feature type="transmembrane region" description="Helical" evidence="1">
    <location>
        <begin position="132"/>
        <end position="152"/>
    </location>
</feature>
<organism evidence="2 3">
    <name type="scientific">candidate division WWE3 bacterium CG23_combo_of_CG06-09_8_20_14_all_40_14</name>
    <dbReference type="NCBI Taxonomy" id="1975095"/>
    <lineage>
        <taxon>Bacteria</taxon>
        <taxon>Katanobacteria</taxon>
    </lineage>
</organism>
<feature type="transmembrane region" description="Helical" evidence="1">
    <location>
        <begin position="274"/>
        <end position="306"/>
    </location>
</feature>
<dbReference type="EMBL" id="PCQY01000034">
    <property type="protein sequence ID" value="PIP04360.1"/>
    <property type="molecule type" value="Genomic_DNA"/>
</dbReference>
<evidence type="ECO:0000256" key="1">
    <source>
        <dbReference type="SAM" id="Phobius"/>
    </source>
</evidence>
<evidence type="ECO:0000313" key="3">
    <source>
        <dbReference type="Proteomes" id="UP000231388"/>
    </source>
</evidence>
<feature type="transmembrane region" description="Helical" evidence="1">
    <location>
        <begin position="32"/>
        <end position="57"/>
    </location>
</feature>
<protein>
    <submittedName>
        <fullName evidence="2">Uncharacterized protein</fullName>
    </submittedName>
</protein>
<dbReference type="AlphaFoldDB" id="A0A2G9XBJ6"/>
<evidence type="ECO:0000313" key="2">
    <source>
        <dbReference type="EMBL" id="PIP04360.1"/>
    </source>
</evidence>
<gene>
    <name evidence="2" type="ORF">COX53_02950</name>
</gene>
<feature type="transmembrane region" description="Helical" evidence="1">
    <location>
        <begin position="64"/>
        <end position="84"/>
    </location>
</feature>
<name>A0A2G9XBJ6_UNCKA</name>
<dbReference type="Proteomes" id="UP000231388">
    <property type="component" value="Unassembled WGS sequence"/>
</dbReference>
<keyword evidence="1" id="KW-1133">Transmembrane helix</keyword>
<feature type="transmembrane region" description="Helical" evidence="1">
    <location>
        <begin position="90"/>
        <end position="111"/>
    </location>
</feature>
<comment type="caution">
    <text evidence="2">The sequence shown here is derived from an EMBL/GenBank/DDBJ whole genome shotgun (WGS) entry which is preliminary data.</text>
</comment>
<proteinExistence type="predicted"/>
<sequence length="326" mass="36597">MFLCFSSLLLLGYVFKIFSINSLDLISQTGKSIRMGILISSAIFLMVALYSLISLILGKRIKLFFVFLAGVIGYISGFSIGTAIPKQLEVAVISSLFISLGLLKMVTYIRAEYLNSIKIRLAVIIPKNAHSFLVILGIILSLNFYFFFSAAAKTANFKISENLLNKIMGPATAIVEKNLETQINSQLEGKLTQTIGTQSREDMLKFIQSELEETFNEGTTRQKFGLNQNAINPKDITLTPSGTIDISPMLENLKPDIVKQVNKAFEPYEKYLPILFAFSLFFILESIFSFFPFLVVPFISLILFLLKKLKFIKLIKSAAEVERFVL</sequence>
<reference evidence="2 3" key="1">
    <citation type="submission" date="2017-09" db="EMBL/GenBank/DDBJ databases">
        <title>Depth-based differentiation of microbial function through sediment-hosted aquifers and enrichment of novel symbionts in the deep terrestrial subsurface.</title>
        <authorList>
            <person name="Probst A.J."/>
            <person name="Ladd B."/>
            <person name="Jarett J.K."/>
            <person name="Geller-Mcgrath D.E."/>
            <person name="Sieber C.M."/>
            <person name="Emerson J.B."/>
            <person name="Anantharaman K."/>
            <person name="Thomas B.C."/>
            <person name="Malmstrom R."/>
            <person name="Stieglmeier M."/>
            <person name="Klingl A."/>
            <person name="Woyke T."/>
            <person name="Ryan C.M."/>
            <person name="Banfield J.F."/>
        </authorList>
    </citation>
    <scope>NUCLEOTIDE SEQUENCE [LARGE SCALE GENOMIC DNA]</scope>
    <source>
        <strain evidence="2">CG23_combo_of_CG06-09_8_20_14_all_40_14</strain>
    </source>
</reference>
<keyword evidence="1" id="KW-0472">Membrane</keyword>
<keyword evidence="1" id="KW-0812">Transmembrane</keyword>